<protein>
    <submittedName>
        <fullName evidence="1">Uncharacterized protein</fullName>
    </submittedName>
</protein>
<reference evidence="1" key="1">
    <citation type="submission" date="2020-05" db="EMBL/GenBank/DDBJ databases">
        <title>Large-scale comparative analyses of tick genomes elucidate their genetic diversity and vector capacities.</title>
        <authorList>
            <person name="Jia N."/>
            <person name="Wang J."/>
            <person name="Shi W."/>
            <person name="Du L."/>
            <person name="Sun Y."/>
            <person name="Zhan W."/>
            <person name="Jiang J."/>
            <person name="Wang Q."/>
            <person name="Zhang B."/>
            <person name="Ji P."/>
            <person name="Sakyi L.B."/>
            <person name="Cui X."/>
            <person name="Yuan T."/>
            <person name="Jiang B."/>
            <person name="Yang W."/>
            <person name="Lam T.T.-Y."/>
            <person name="Chang Q."/>
            <person name="Ding S."/>
            <person name="Wang X."/>
            <person name="Zhu J."/>
            <person name="Ruan X."/>
            <person name="Zhao L."/>
            <person name="Wei J."/>
            <person name="Que T."/>
            <person name="Du C."/>
            <person name="Cheng J."/>
            <person name="Dai P."/>
            <person name="Han X."/>
            <person name="Huang E."/>
            <person name="Gao Y."/>
            <person name="Liu J."/>
            <person name="Shao H."/>
            <person name="Ye R."/>
            <person name="Li L."/>
            <person name="Wei W."/>
            <person name="Wang X."/>
            <person name="Wang C."/>
            <person name="Yang T."/>
            <person name="Huo Q."/>
            <person name="Li W."/>
            <person name="Guo W."/>
            <person name="Chen H."/>
            <person name="Zhou L."/>
            <person name="Ni X."/>
            <person name="Tian J."/>
            <person name="Zhou Y."/>
            <person name="Sheng Y."/>
            <person name="Liu T."/>
            <person name="Pan Y."/>
            <person name="Xia L."/>
            <person name="Li J."/>
            <person name="Zhao F."/>
            <person name="Cao W."/>
        </authorList>
    </citation>
    <scope>NUCLEOTIDE SEQUENCE</scope>
    <source>
        <strain evidence="1">Hyas-2018</strain>
    </source>
</reference>
<name>A0ACB7TJK2_HYAAI</name>
<evidence type="ECO:0000313" key="1">
    <source>
        <dbReference type="EMBL" id="KAH6947138.1"/>
    </source>
</evidence>
<organism evidence="1 2">
    <name type="scientific">Hyalomma asiaticum</name>
    <name type="common">Tick</name>
    <dbReference type="NCBI Taxonomy" id="266040"/>
    <lineage>
        <taxon>Eukaryota</taxon>
        <taxon>Metazoa</taxon>
        <taxon>Ecdysozoa</taxon>
        <taxon>Arthropoda</taxon>
        <taxon>Chelicerata</taxon>
        <taxon>Arachnida</taxon>
        <taxon>Acari</taxon>
        <taxon>Parasitiformes</taxon>
        <taxon>Ixodida</taxon>
        <taxon>Ixodoidea</taxon>
        <taxon>Ixodidae</taxon>
        <taxon>Hyalomminae</taxon>
        <taxon>Hyalomma</taxon>
    </lineage>
</organism>
<evidence type="ECO:0000313" key="2">
    <source>
        <dbReference type="Proteomes" id="UP000821845"/>
    </source>
</evidence>
<sequence length="117" mass="13290">MRPATDERSALDHALETPPFTAAKDSARPPREGRALREHEETRRMNWSSLAHQGCSFLPSGGPQKGAGRSHLTGRDFFLHARRMRRQQRKETSRGTRGSSTARARPFLDLPRSWLNN</sequence>
<gene>
    <name evidence="1" type="ORF">HPB50_017190</name>
</gene>
<dbReference type="EMBL" id="CM023481">
    <property type="protein sequence ID" value="KAH6947138.1"/>
    <property type="molecule type" value="Genomic_DNA"/>
</dbReference>
<keyword evidence="2" id="KW-1185">Reference proteome</keyword>
<accession>A0ACB7TJK2</accession>
<proteinExistence type="predicted"/>
<dbReference type="Proteomes" id="UP000821845">
    <property type="component" value="Chromosome 1"/>
</dbReference>
<comment type="caution">
    <text evidence="1">The sequence shown here is derived from an EMBL/GenBank/DDBJ whole genome shotgun (WGS) entry which is preliminary data.</text>
</comment>